<feature type="domain" description="HTH marR-type" evidence="4">
    <location>
        <begin position="1"/>
        <end position="130"/>
    </location>
</feature>
<dbReference type="CDD" id="cd00090">
    <property type="entry name" value="HTH_ARSR"/>
    <property type="match status" value="1"/>
</dbReference>
<name>A0A6M6DNH2_PRIMG</name>
<protein>
    <submittedName>
        <fullName evidence="5">MarR family transcriptional regulator</fullName>
    </submittedName>
</protein>
<sequence length="138" mass="16497">MDVTKINDSLTDIYFYLHYRHEETLTHQNIRCMQTIKKKKEVTVKDLSEVLDVTHHTASEHIKRLINKGILEKERSAHDKRIVYVKLTPYGEEVLKRNTELDEEKLKMILERFTLEEQQKIIDAFSVLREEIKHVYSS</sequence>
<evidence type="ECO:0000313" key="5">
    <source>
        <dbReference type="EMBL" id="QJX74644.1"/>
    </source>
</evidence>
<dbReference type="InterPro" id="IPR036388">
    <property type="entry name" value="WH-like_DNA-bd_sf"/>
</dbReference>
<evidence type="ECO:0000313" key="6">
    <source>
        <dbReference type="Proteomes" id="UP000501076"/>
    </source>
</evidence>
<organism evidence="5 6">
    <name type="scientific">Priestia megaterium</name>
    <name type="common">Bacillus megaterium</name>
    <dbReference type="NCBI Taxonomy" id="1404"/>
    <lineage>
        <taxon>Bacteria</taxon>
        <taxon>Bacillati</taxon>
        <taxon>Bacillota</taxon>
        <taxon>Bacilli</taxon>
        <taxon>Bacillales</taxon>
        <taxon>Bacillaceae</taxon>
        <taxon>Priestia</taxon>
    </lineage>
</organism>
<dbReference type="Proteomes" id="UP000501076">
    <property type="component" value="Plasmid pFDU301E"/>
</dbReference>
<dbReference type="Pfam" id="PF12802">
    <property type="entry name" value="MarR_2"/>
    <property type="match status" value="1"/>
</dbReference>
<geneLocation type="plasmid" evidence="6">
    <name>pfdu301e</name>
</geneLocation>
<dbReference type="GO" id="GO:0003700">
    <property type="term" value="F:DNA-binding transcription factor activity"/>
    <property type="evidence" value="ECO:0007669"/>
    <property type="project" value="InterPro"/>
</dbReference>
<dbReference type="InterPro" id="IPR011991">
    <property type="entry name" value="ArsR-like_HTH"/>
</dbReference>
<accession>A0A6M6DNH2</accession>
<keyword evidence="1" id="KW-0805">Transcription regulation</keyword>
<dbReference type="PANTHER" id="PTHR42756">
    <property type="entry name" value="TRANSCRIPTIONAL REGULATOR, MARR"/>
    <property type="match status" value="1"/>
</dbReference>
<dbReference type="Gene3D" id="1.10.10.10">
    <property type="entry name" value="Winged helix-like DNA-binding domain superfamily/Winged helix DNA-binding domain"/>
    <property type="match status" value="1"/>
</dbReference>
<evidence type="ECO:0000256" key="3">
    <source>
        <dbReference type="ARBA" id="ARBA00023163"/>
    </source>
</evidence>
<keyword evidence="2" id="KW-0238">DNA-binding</keyword>
<dbReference type="InterPro" id="IPR036390">
    <property type="entry name" value="WH_DNA-bd_sf"/>
</dbReference>
<evidence type="ECO:0000256" key="2">
    <source>
        <dbReference type="ARBA" id="ARBA00023125"/>
    </source>
</evidence>
<dbReference type="PANTHER" id="PTHR42756:SF1">
    <property type="entry name" value="TRANSCRIPTIONAL REPRESSOR OF EMRAB OPERON"/>
    <property type="match status" value="1"/>
</dbReference>
<dbReference type="AlphaFoldDB" id="A0A6M6DNH2"/>
<dbReference type="GO" id="GO:0003677">
    <property type="term" value="F:DNA binding"/>
    <property type="evidence" value="ECO:0007669"/>
    <property type="project" value="UniProtKB-KW"/>
</dbReference>
<proteinExistence type="predicted"/>
<gene>
    <name evidence="5" type="ORF">FDZ14_00055</name>
</gene>
<dbReference type="SMART" id="SM00347">
    <property type="entry name" value="HTH_MARR"/>
    <property type="match status" value="1"/>
</dbReference>
<dbReference type="SUPFAM" id="SSF46785">
    <property type="entry name" value="Winged helix' DNA-binding domain"/>
    <property type="match status" value="1"/>
</dbReference>
<dbReference type="RefSeq" id="WP_171776368.1">
    <property type="nucleotide sequence ID" value="NZ_CP045267.1"/>
</dbReference>
<evidence type="ECO:0000259" key="4">
    <source>
        <dbReference type="PROSITE" id="PS50995"/>
    </source>
</evidence>
<dbReference type="PROSITE" id="PS50995">
    <property type="entry name" value="HTH_MARR_2"/>
    <property type="match status" value="1"/>
</dbReference>
<keyword evidence="3" id="KW-0804">Transcription</keyword>
<keyword evidence="5" id="KW-0614">Plasmid</keyword>
<dbReference type="InterPro" id="IPR000835">
    <property type="entry name" value="HTH_MarR-typ"/>
</dbReference>
<reference evidence="5 6" key="1">
    <citation type="submission" date="2019-10" db="EMBL/GenBank/DDBJ databases">
        <title>Complete genome sequences for adaption low water activity.</title>
        <authorList>
            <person name="Zhao L."/>
            <person name="Zhong J."/>
        </authorList>
    </citation>
    <scope>NUCLEOTIDE SEQUENCE [LARGE SCALE GENOMIC DNA]</scope>
    <source>
        <strain evidence="5 6">FDU301</strain>
        <plasmid evidence="6">pfdu301e</plasmid>
    </source>
</reference>
<dbReference type="EMBL" id="CP045267">
    <property type="protein sequence ID" value="QJX74644.1"/>
    <property type="molecule type" value="Genomic_DNA"/>
</dbReference>
<evidence type="ECO:0000256" key="1">
    <source>
        <dbReference type="ARBA" id="ARBA00023015"/>
    </source>
</evidence>